<dbReference type="VEuPathDB" id="FungiDB:SMAC_02926"/>
<dbReference type="GO" id="GO:0000978">
    <property type="term" value="F:RNA polymerase II cis-regulatory region sequence-specific DNA binding"/>
    <property type="evidence" value="ECO:0007669"/>
    <property type="project" value="TreeGrafter"/>
</dbReference>
<evidence type="ECO:0000313" key="10">
    <source>
        <dbReference type="EMBL" id="KAA8634658.1"/>
    </source>
</evidence>
<gene>
    <name evidence="10" type="ORF">SMACR_02926</name>
</gene>
<dbReference type="FunFam" id="3.30.160.60:FF:000031">
    <property type="entry name" value="GLI family zinc finger 3"/>
    <property type="match status" value="1"/>
</dbReference>
<feature type="compositionally biased region" description="Acidic residues" evidence="8">
    <location>
        <begin position="19"/>
        <end position="38"/>
    </location>
</feature>
<dbReference type="InterPro" id="IPR043359">
    <property type="entry name" value="GLI-like"/>
</dbReference>
<protein>
    <recommendedName>
        <fullName evidence="9">C2H2-type domain-containing protein</fullName>
    </recommendedName>
</protein>
<keyword evidence="2" id="KW-0479">Metal-binding</keyword>
<keyword evidence="4 7" id="KW-0863">Zinc-finger</keyword>
<dbReference type="SMART" id="SM00355">
    <property type="entry name" value="ZnF_C2H2"/>
    <property type="match status" value="3"/>
</dbReference>
<dbReference type="GO" id="GO:0000981">
    <property type="term" value="F:DNA-binding transcription factor activity, RNA polymerase II-specific"/>
    <property type="evidence" value="ECO:0007669"/>
    <property type="project" value="TreeGrafter"/>
</dbReference>
<evidence type="ECO:0000259" key="9">
    <source>
        <dbReference type="PROSITE" id="PS50157"/>
    </source>
</evidence>
<sequence length="362" mass="40392">MTREHSPADDSPLSSMASSDEEEIFADEVPEAVDEPEEPPTKRIKVTTGSTASSAVIQEPEVNPDFPDGMSDVSSDTDGDIPSSPINARQDEDDFQEQVTICAWEGCKVGDLRNMDRLVEHIHNSHIEGRQKKYTCEWIGCSRKSLPHASGYALKAHMRSHTREKPFYCYLPECDRAFTRSDALAKHMRTVHETEALRPSDPVPKSMQAGGGPAGKSAKVKIIIRRPDSHAADRDDSVDDASGGDDGAEFTPLTEEQGFTPRELDMSIERLMKLCRLQAKIAEAEGEKLRKDCKRWEELYKQEWLEKEILLDRVVCSEQAWHVHRQAVLKGMADVHLPEKAVANGIAGDDDAPETTRLTVEE</sequence>
<evidence type="ECO:0000313" key="11">
    <source>
        <dbReference type="Proteomes" id="UP000433876"/>
    </source>
</evidence>
<evidence type="ECO:0000256" key="6">
    <source>
        <dbReference type="ARBA" id="ARBA00023242"/>
    </source>
</evidence>
<dbReference type="InterPro" id="IPR056436">
    <property type="entry name" value="Znf-C2H2_ZIC1-5/GLI1-3-like"/>
</dbReference>
<feature type="compositionally biased region" description="Polar residues" evidence="8">
    <location>
        <begin position="47"/>
        <end position="56"/>
    </location>
</feature>
<proteinExistence type="predicted"/>
<dbReference type="FunFam" id="3.30.160.60:FF:000201">
    <property type="entry name" value="C2H2 finger domain protein (Gli3)"/>
    <property type="match status" value="1"/>
</dbReference>
<dbReference type="GO" id="GO:0008270">
    <property type="term" value="F:zinc ion binding"/>
    <property type="evidence" value="ECO:0007669"/>
    <property type="project" value="UniProtKB-KW"/>
</dbReference>
<dbReference type="PANTHER" id="PTHR45718:SF4">
    <property type="entry name" value="TRANSCRIPTIONAL ACTIVATOR CUBITUS INTERRUPTUS"/>
    <property type="match status" value="1"/>
</dbReference>
<dbReference type="Gene3D" id="3.30.160.60">
    <property type="entry name" value="Classic Zinc Finger"/>
    <property type="match status" value="3"/>
</dbReference>
<dbReference type="Proteomes" id="UP000433876">
    <property type="component" value="Unassembled WGS sequence"/>
</dbReference>
<comment type="subcellular location">
    <subcellularLocation>
        <location evidence="1">Nucleus</location>
    </subcellularLocation>
</comment>
<evidence type="ECO:0000256" key="8">
    <source>
        <dbReference type="SAM" id="MobiDB-lite"/>
    </source>
</evidence>
<feature type="compositionally biased region" description="Basic and acidic residues" evidence="8">
    <location>
        <begin position="225"/>
        <end position="235"/>
    </location>
</feature>
<evidence type="ECO:0000256" key="2">
    <source>
        <dbReference type="ARBA" id="ARBA00022723"/>
    </source>
</evidence>
<keyword evidence="3" id="KW-0677">Repeat</keyword>
<keyword evidence="5" id="KW-0862">Zinc</keyword>
<dbReference type="Pfam" id="PF00096">
    <property type="entry name" value="zf-C2H2"/>
    <property type="match status" value="1"/>
</dbReference>
<dbReference type="SUPFAM" id="SSF57667">
    <property type="entry name" value="beta-beta-alpha zinc fingers"/>
    <property type="match status" value="1"/>
</dbReference>
<reference evidence="10 11" key="1">
    <citation type="submission" date="2017-07" db="EMBL/GenBank/DDBJ databases">
        <title>Genome sequence of the Sordaria macrospora wild type strain R19027.</title>
        <authorList>
            <person name="Nowrousian M."/>
            <person name="Teichert I."/>
            <person name="Kueck U."/>
        </authorList>
    </citation>
    <scope>NUCLEOTIDE SEQUENCE [LARGE SCALE GENOMIC DNA]</scope>
    <source>
        <strain evidence="10 11">R19027</strain>
        <tissue evidence="10">Mycelium</tissue>
    </source>
</reference>
<evidence type="ECO:0000256" key="1">
    <source>
        <dbReference type="ARBA" id="ARBA00004123"/>
    </source>
</evidence>
<dbReference type="Pfam" id="PF23561">
    <property type="entry name" value="zf-C2H2_15"/>
    <property type="match status" value="1"/>
</dbReference>
<feature type="region of interest" description="Disordered" evidence="8">
    <location>
        <begin position="193"/>
        <end position="253"/>
    </location>
</feature>
<evidence type="ECO:0000256" key="7">
    <source>
        <dbReference type="PROSITE-ProRule" id="PRU00042"/>
    </source>
</evidence>
<dbReference type="InterPro" id="IPR036236">
    <property type="entry name" value="Znf_C2H2_sf"/>
</dbReference>
<dbReference type="GO" id="GO:0005634">
    <property type="term" value="C:nucleus"/>
    <property type="evidence" value="ECO:0007669"/>
    <property type="project" value="UniProtKB-SubCell"/>
</dbReference>
<keyword evidence="6" id="KW-0539">Nucleus</keyword>
<feature type="domain" description="C2H2-type" evidence="9">
    <location>
        <begin position="167"/>
        <end position="197"/>
    </location>
</feature>
<name>A0A8S8ZYW4_SORMA</name>
<feature type="region of interest" description="Disordered" evidence="8">
    <location>
        <begin position="1"/>
        <end position="88"/>
    </location>
</feature>
<evidence type="ECO:0000256" key="5">
    <source>
        <dbReference type="ARBA" id="ARBA00022833"/>
    </source>
</evidence>
<dbReference type="InterPro" id="IPR013087">
    <property type="entry name" value="Znf_C2H2_type"/>
</dbReference>
<comment type="caution">
    <text evidence="10">The sequence shown here is derived from an EMBL/GenBank/DDBJ whole genome shotgun (WGS) entry which is preliminary data.</text>
</comment>
<dbReference type="AlphaFoldDB" id="A0A8S8ZYW4"/>
<dbReference type="PROSITE" id="PS00028">
    <property type="entry name" value="ZINC_FINGER_C2H2_1"/>
    <property type="match status" value="1"/>
</dbReference>
<organism evidence="10 11">
    <name type="scientific">Sordaria macrospora</name>
    <dbReference type="NCBI Taxonomy" id="5147"/>
    <lineage>
        <taxon>Eukaryota</taxon>
        <taxon>Fungi</taxon>
        <taxon>Dikarya</taxon>
        <taxon>Ascomycota</taxon>
        <taxon>Pezizomycotina</taxon>
        <taxon>Sordariomycetes</taxon>
        <taxon>Sordariomycetidae</taxon>
        <taxon>Sordariales</taxon>
        <taxon>Sordariaceae</taxon>
        <taxon>Sordaria</taxon>
    </lineage>
</organism>
<accession>A0A8S8ZYW4</accession>
<feature type="compositionally biased region" description="Acidic residues" evidence="8">
    <location>
        <begin position="236"/>
        <end position="248"/>
    </location>
</feature>
<dbReference type="EMBL" id="NMPR01000020">
    <property type="protein sequence ID" value="KAA8634658.1"/>
    <property type="molecule type" value="Genomic_DNA"/>
</dbReference>
<evidence type="ECO:0000256" key="3">
    <source>
        <dbReference type="ARBA" id="ARBA00022737"/>
    </source>
</evidence>
<dbReference type="PANTHER" id="PTHR45718">
    <property type="entry name" value="TRANSCRIPTIONAL ACTIVATOR CUBITUS INTERRUPTUS"/>
    <property type="match status" value="1"/>
</dbReference>
<dbReference type="PROSITE" id="PS50157">
    <property type="entry name" value="ZINC_FINGER_C2H2_2"/>
    <property type="match status" value="1"/>
</dbReference>
<evidence type="ECO:0000256" key="4">
    <source>
        <dbReference type="ARBA" id="ARBA00022771"/>
    </source>
</evidence>